<dbReference type="SUPFAM" id="SSF51735">
    <property type="entry name" value="NAD(P)-binding Rossmann-fold domains"/>
    <property type="match status" value="1"/>
</dbReference>
<evidence type="ECO:0000313" key="5">
    <source>
        <dbReference type="EMBL" id="MTF38062.1"/>
    </source>
</evidence>
<evidence type="ECO:0000256" key="2">
    <source>
        <dbReference type="SAM" id="Phobius"/>
    </source>
</evidence>
<comment type="caution">
    <text evidence="5">The sequence shown here is derived from an EMBL/GenBank/DDBJ whole genome shotgun (WGS) entry which is preliminary data.</text>
</comment>
<evidence type="ECO:0000256" key="1">
    <source>
        <dbReference type="ARBA" id="ARBA00004651"/>
    </source>
</evidence>
<dbReference type="PANTHER" id="PTHR43833">
    <property type="entry name" value="POTASSIUM CHANNEL PROTEIN 2-RELATED-RELATED"/>
    <property type="match status" value="1"/>
</dbReference>
<dbReference type="GO" id="GO:0008324">
    <property type="term" value="F:monoatomic cation transmembrane transporter activity"/>
    <property type="evidence" value="ECO:0007669"/>
    <property type="project" value="InterPro"/>
</dbReference>
<evidence type="ECO:0000259" key="4">
    <source>
        <dbReference type="PROSITE" id="PS51202"/>
    </source>
</evidence>
<keyword evidence="2" id="KW-1133">Transmembrane helix</keyword>
<keyword evidence="2" id="KW-0472">Membrane</keyword>
<protein>
    <submittedName>
        <fullName evidence="5">Potassium channel protein</fullName>
    </submittedName>
</protein>
<dbReference type="GO" id="GO:0006813">
    <property type="term" value="P:potassium ion transport"/>
    <property type="evidence" value="ECO:0007669"/>
    <property type="project" value="InterPro"/>
</dbReference>
<feature type="domain" description="RCK N-terminal" evidence="3">
    <location>
        <begin position="108"/>
        <end position="225"/>
    </location>
</feature>
<dbReference type="Pfam" id="PF02080">
    <property type="entry name" value="TrkA_C"/>
    <property type="match status" value="1"/>
</dbReference>
<evidence type="ECO:0000313" key="6">
    <source>
        <dbReference type="Proteomes" id="UP000437131"/>
    </source>
</evidence>
<dbReference type="PROSITE" id="PS51201">
    <property type="entry name" value="RCK_N"/>
    <property type="match status" value="1"/>
</dbReference>
<dbReference type="InterPro" id="IPR036721">
    <property type="entry name" value="RCK_C_sf"/>
</dbReference>
<name>A0A844GSM0_9CHRO</name>
<dbReference type="Gene3D" id="3.30.70.1450">
    <property type="entry name" value="Regulator of K+ conductance, C-terminal domain"/>
    <property type="match status" value="1"/>
</dbReference>
<keyword evidence="5" id="KW-0813">Transport</keyword>
<dbReference type="InterPro" id="IPR003148">
    <property type="entry name" value="RCK_N"/>
</dbReference>
<dbReference type="EMBL" id="WMIA01000003">
    <property type="protein sequence ID" value="MTF38062.1"/>
    <property type="molecule type" value="Genomic_DNA"/>
</dbReference>
<dbReference type="InterPro" id="IPR013099">
    <property type="entry name" value="K_chnl_dom"/>
</dbReference>
<feature type="transmembrane region" description="Helical" evidence="2">
    <location>
        <begin position="33"/>
        <end position="50"/>
    </location>
</feature>
<dbReference type="PROSITE" id="PS51202">
    <property type="entry name" value="RCK_C"/>
    <property type="match status" value="1"/>
</dbReference>
<reference evidence="5 6" key="1">
    <citation type="submission" date="2019-11" db="EMBL/GenBank/DDBJ databases">
        <title>Isolation of a new High Light Tolerant Cyanobacteria.</title>
        <authorList>
            <person name="Dobson Z."/>
            <person name="Vaughn N."/>
            <person name="Vaughn M."/>
            <person name="Fromme P."/>
            <person name="Mazor Y."/>
        </authorList>
    </citation>
    <scope>NUCLEOTIDE SEQUENCE [LARGE SCALE GENOMIC DNA]</scope>
    <source>
        <strain evidence="5 6">0216</strain>
    </source>
</reference>
<keyword evidence="2" id="KW-0812">Transmembrane</keyword>
<dbReference type="AlphaFoldDB" id="A0A844GSM0"/>
<dbReference type="Gene3D" id="1.10.287.70">
    <property type="match status" value="1"/>
</dbReference>
<dbReference type="Pfam" id="PF07885">
    <property type="entry name" value="Ion_trans_2"/>
    <property type="match status" value="1"/>
</dbReference>
<evidence type="ECO:0000259" key="3">
    <source>
        <dbReference type="PROSITE" id="PS51201"/>
    </source>
</evidence>
<dbReference type="PANTHER" id="PTHR43833:SF9">
    <property type="entry name" value="POTASSIUM CHANNEL PROTEIN YUGO-RELATED"/>
    <property type="match status" value="1"/>
</dbReference>
<keyword evidence="5" id="KW-0407">Ion channel</keyword>
<dbReference type="InterPro" id="IPR036291">
    <property type="entry name" value="NAD(P)-bd_dom_sf"/>
</dbReference>
<dbReference type="SUPFAM" id="SSF116726">
    <property type="entry name" value="TrkA C-terminal domain-like"/>
    <property type="match status" value="1"/>
</dbReference>
<dbReference type="Proteomes" id="UP000437131">
    <property type="component" value="Unassembled WGS sequence"/>
</dbReference>
<dbReference type="Pfam" id="PF02254">
    <property type="entry name" value="TrkA_N"/>
    <property type="match status" value="1"/>
</dbReference>
<feature type="transmembrane region" description="Helical" evidence="2">
    <location>
        <begin position="62"/>
        <end position="86"/>
    </location>
</feature>
<dbReference type="RefSeq" id="WP_099435471.1">
    <property type="nucleotide sequence ID" value="NZ_WMIA01000003.1"/>
</dbReference>
<feature type="domain" description="RCK C-terminal" evidence="4">
    <location>
        <begin position="254"/>
        <end position="340"/>
    </location>
</feature>
<sequence length="350" mass="38635">MQNSLNRIILGSVFFCVTIVVAIVGYMTFGWTLLESTYMVVITIFGVGYGEVKPLQTPAEKIFTISVIIAGTSSAIYGLGGFISMITEGEINRALEAQRQRKTISNLENHVIICGFGHIGQVLAQQLEEVAENFVVIDNNHEIIELAKSRNYLTEEGDATDENILTKVGIDKARVLVTVLASDASNVFITLTARELNHNLIIIARGEFPSTEKKLRLAGANHVVLPASVSGMRMANLITSPNTNDFFQHPEEQSYLNDLLKQLEVQIEELSLADTSPLVGKTVKELEIRGKGSFLVVAIRRYSGDLISHPAPTLILNRGDILIVLGHQADLPQFARYYRLNRFLSTNQHG</sequence>
<dbReference type="GO" id="GO:0005886">
    <property type="term" value="C:plasma membrane"/>
    <property type="evidence" value="ECO:0007669"/>
    <property type="project" value="UniProtKB-SubCell"/>
</dbReference>
<feature type="transmembrane region" description="Helical" evidence="2">
    <location>
        <begin position="7"/>
        <end position="27"/>
    </location>
</feature>
<comment type="subcellular location">
    <subcellularLocation>
        <location evidence="1">Cell membrane</location>
        <topology evidence="1">Multi-pass membrane protein</topology>
    </subcellularLocation>
</comment>
<dbReference type="InterPro" id="IPR050721">
    <property type="entry name" value="Trk_Ktr_HKT_K-transport"/>
</dbReference>
<organism evidence="5 6">
    <name type="scientific">Cyanobacterium aponinum 0216</name>
    <dbReference type="NCBI Taxonomy" id="2676140"/>
    <lineage>
        <taxon>Bacteria</taxon>
        <taxon>Bacillati</taxon>
        <taxon>Cyanobacteriota</taxon>
        <taxon>Cyanophyceae</taxon>
        <taxon>Oscillatoriophycideae</taxon>
        <taxon>Chroococcales</taxon>
        <taxon>Geminocystaceae</taxon>
        <taxon>Cyanobacterium</taxon>
    </lineage>
</organism>
<dbReference type="SUPFAM" id="SSF81324">
    <property type="entry name" value="Voltage-gated potassium channels"/>
    <property type="match status" value="1"/>
</dbReference>
<gene>
    <name evidence="5" type="ORF">GGC33_03895</name>
</gene>
<keyword evidence="5" id="KW-0406">Ion transport</keyword>
<proteinExistence type="predicted"/>
<dbReference type="InterPro" id="IPR006037">
    <property type="entry name" value="RCK_C"/>
</dbReference>
<accession>A0A844GSM0</accession>
<dbReference type="Gene3D" id="3.40.50.720">
    <property type="entry name" value="NAD(P)-binding Rossmann-like Domain"/>
    <property type="match status" value="1"/>
</dbReference>